<protein>
    <submittedName>
        <fullName evidence="1">Uncharacterized protein</fullName>
    </submittedName>
</protein>
<gene>
    <name evidence="1" type="ORF">BC792_11775</name>
</gene>
<evidence type="ECO:0000313" key="2">
    <source>
        <dbReference type="Proteomes" id="UP000325105"/>
    </source>
</evidence>
<evidence type="ECO:0000313" key="1">
    <source>
        <dbReference type="EMBL" id="TYP92300.1"/>
    </source>
</evidence>
<proteinExistence type="predicted"/>
<organism evidence="1 2">
    <name type="scientific">Sphingobacterium allocomposti</name>
    <dbReference type="NCBI Taxonomy" id="415956"/>
    <lineage>
        <taxon>Bacteria</taxon>
        <taxon>Pseudomonadati</taxon>
        <taxon>Bacteroidota</taxon>
        <taxon>Sphingobacteriia</taxon>
        <taxon>Sphingobacteriales</taxon>
        <taxon>Sphingobacteriaceae</taxon>
        <taxon>Sphingobacterium</taxon>
    </lineage>
</organism>
<accession>A0A5S5D8F7</accession>
<sequence length="86" mass="9142">MPIYAGSEDVRSSLCCRLPRASYRVQGHRGKNDYPSFEADVTADSKIKGSPGLITIRSEPADSADCMGVVILGFDGPVLSLPKLSA</sequence>
<name>A0A5S5D8F7_9SPHI</name>
<keyword evidence="2" id="KW-1185">Reference proteome</keyword>
<comment type="caution">
    <text evidence="1">The sequence shown here is derived from an EMBL/GenBank/DDBJ whole genome shotgun (WGS) entry which is preliminary data.</text>
</comment>
<reference evidence="1 2" key="1">
    <citation type="submission" date="2019-07" db="EMBL/GenBank/DDBJ databases">
        <title>Genomic Encyclopedia of Archaeal and Bacterial Type Strains, Phase II (KMG-II): from individual species to whole genera.</title>
        <authorList>
            <person name="Goeker M."/>
        </authorList>
    </citation>
    <scope>NUCLEOTIDE SEQUENCE [LARGE SCALE GENOMIC DNA]</scope>
    <source>
        <strain evidence="1 2">DSM 18850</strain>
    </source>
</reference>
<dbReference type="AlphaFoldDB" id="A0A5S5D8F7"/>
<dbReference type="EMBL" id="VNHX01000017">
    <property type="protein sequence ID" value="TYP92300.1"/>
    <property type="molecule type" value="Genomic_DNA"/>
</dbReference>
<dbReference type="Proteomes" id="UP000325105">
    <property type="component" value="Unassembled WGS sequence"/>
</dbReference>